<dbReference type="RefSeq" id="WP_169505120.1">
    <property type="nucleotide sequence ID" value="NZ_JABBPN010000009.1"/>
</dbReference>
<feature type="transmembrane region" description="Helical" evidence="1">
    <location>
        <begin position="128"/>
        <end position="152"/>
    </location>
</feature>
<comment type="caution">
    <text evidence="2">The sequence shown here is derived from an EMBL/GenBank/DDBJ whole genome shotgun (WGS) entry which is preliminary data.</text>
</comment>
<proteinExistence type="predicted"/>
<feature type="transmembrane region" description="Helical" evidence="1">
    <location>
        <begin position="54"/>
        <end position="74"/>
    </location>
</feature>
<name>A0A848M6S3_PAELE</name>
<dbReference type="AlphaFoldDB" id="A0A848M6S3"/>
<dbReference type="EMBL" id="JABBPN010000009">
    <property type="protein sequence ID" value="NMO96336.1"/>
    <property type="molecule type" value="Genomic_DNA"/>
</dbReference>
<evidence type="ECO:0000313" key="3">
    <source>
        <dbReference type="Proteomes" id="UP000565468"/>
    </source>
</evidence>
<keyword evidence="1" id="KW-1133">Transmembrane helix</keyword>
<feature type="transmembrane region" description="Helical" evidence="1">
    <location>
        <begin position="204"/>
        <end position="223"/>
    </location>
</feature>
<keyword evidence="1" id="KW-0472">Membrane</keyword>
<dbReference type="Proteomes" id="UP000565468">
    <property type="component" value="Unassembled WGS sequence"/>
</dbReference>
<feature type="transmembrane region" description="Helical" evidence="1">
    <location>
        <begin position="164"/>
        <end position="184"/>
    </location>
</feature>
<keyword evidence="1" id="KW-0812">Transmembrane</keyword>
<keyword evidence="3" id="KW-1185">Reference proteome</keyword>
<protein>
    <submittedName>
        <fullName evidence="2">Uncharacterized protein</fullName>
    </submittedName>
</protein>
<gene>
    <name evidence="2" type="ORF">HII30_11200</name>
</gene>
<feature type="transmembrane region" description="Helical" evidence="1">
    <location>
        <begin position="20"/>
        <end position="42"/>
    </location>
</feature>
<evidence type="ECO:0000313" key="2">
    <source>
        <dbReference type="EMBL" id="NMO96336.1"/>
    </source>
</evidence>
<accession>A0A848M6S3</accession>
<feature type="transmembrane region" description="Helical" evidence="1">
    <location>
        <begin position="86"/>
        <end position="108"/>
    </location>
</feature>
<sequence>MTRVHGVVKIHLKDKWTWIYIPWMILLSSFSINFLIAALAAPEAGVKTGGVLSIFIYMMVTGIITMYNTFPFALGMSVRRTDYFKGTFLAALLINALTTVVLLALFLIEEKVIPEWGVSLQFFSLAFLRSFNLLELFGIFFLLLLNMFYAGFAISCLQRRFGRTGMFVFFGGLLAAGSIASYFLTANNGWMTLFGWLAEHYDLLFWWSLPLTLLYMVLSYLMMRRTTV</sequence>
<organism evidence="2 3">
    <name type="scientific">Paenibacillus lemnae</name>
    <dbReference type="NCBI Taxonomy" id="1330551"/>
    <lineage>
        <taxon>Bacteria</taxon>
        <taxon>Bacillati</taxon>
        <taxon>Bacillota</taxon>
        <taxon>Bacilli</taxon>
        <taxon>Bacillales</taxon>
        <taxon>Paenibacillaceae</taxon>
        <taxon>Paenibacillus</taxon>
    </lineage>
</organism>
<evidence type="ECO:0000256" key="1">
    <source>
        <dbReference type="SAM" id="Phobius"/>
    </source>
</evidence>
<reference evidence="2 3" key="1">
    <citation type="submission" date="2020-04" db="EMBL/GenBank/DDBJ databases">
        <title>Paenibacillus algicola sp. nov., a novel marine bacterium producing alginate lyase.</title>
        <authorList>
            <person name="Huang H."/>
        </authorList>
    </citation>
    <scope>NUCLEOTIDE SEQUENCE [LARGE SCALE GENOMIC DNA]</scope>
    <source>
        <strain evidence="2 3">L7-75</strain>
    </source>
</reference>